<keyword evidence="6" id="KW-0804">Transcription</keyword>
<dbReference type="GO" id="GO:0031848">
    <property type="term" value="P:protection from non-homologous end joining at telomere"/>
    <property type="evidence" value="ECO:0007669"/>
    <property type="project" value="TreeGrafter"/>
</dbReference>
<evidence type="ECO:0000256" key="7">
    <source>
        <dbReference type="ARBA" id="ARBA00023242"/>
    </source>
</evidence>
<evidence type="ECO:0000256" key="3">
    <source>
        <dbReference type="ARBA" id="ARBA00022895"/>
    </source>
</evidence>
<feature type="compositionally biased region" description="Polar residues" evidence="10">
    <location>
        <begin position="613"/>
        <end position="627"/>
    </location>
</feature>
<keyword evidence="2 9" id="KW-0158">Chromosome</keyword>
<feature type="compositionally biased region" description="Low complexity" evidence="10">
    <location>
        <begin position="524"/>
        <end position="535"/>
    </location>
</feature>
<feature type="compositionally biased region" description="Polar residues" evidence="10">
    <location>
        <begin position="647"/>
        <end position="665"/>
    </location>
</feature>
<feature type="region of interest" description="Disordered" evidence="10">
    <location>
        <begin position="87"/>
        <end position="119"/>
    </location>
</feature>
<gene>
    <name evidence="12" type="ORF">ALTATR162_LOCUS952</name>
</gene>
<evidence type="ECO:0000256" key="5">
    <source>
        <dbReference type="ARBA" id="ARBA00023159"/>
    </source>
</evidence>
<dbReference type="InterPro" id="IPR009057">
    <property type="entry name" value="Homeodomain-like_sf"/>
</dbReference>
<dbReference type="AlphaFoldDB" id="A0A8J2HUW3"/>
<dbReference type="Pfam" id="PF11626">
    <property type="entry name" value="Rap1_C"/>
    <property type="match status" value="1"/>
</dbReference>
<dbReference type="PANTHER" id="PTHR16466:SF6">
    <property type="entry name" value="TELOMERIC REPEAT-BINDING FACTOR 2-INTERACTING PROTEIN 1"/>
    <property type="match status" value="1"/>
</dbReference>
<dbReference type="SUPFAM" id="SSF47095">
    <property type="entry name" value="HMG-box"/>
    <property type="match status" value="1"/>
</dbReference>
<dbReference type="PANTHER" id="PTHR16466">
    <property type="entry name" value="TELOMERE REPEAT-BINDING FACTOR 2-INTERACTING PROTEIN 1"/>
    <property type="match status" value="1"/>
</dbReference>
<proteinExistence type="inferred from homology"/>
<feature type="compositionally biased region" description="Low complexity" evidence="10">
    <location>
        <begin position="691"/>
        <end position="711"/>
    </location>
</feature>
<comment type="function">
    <text evidence="9">Involved in the regulation of telomere length, clustering and has a specific role in telomere position effect (TPE).</text>
</comment>
<feature type="compositionally biased region" description="Basic and acidic residues" evidence="10">
    <location>
        <begin position="636"/>
        <end position="646"/>
    </location>
</feature>
<dbReference type="CDD" id="cd11655">
    <property type="entry name" value="rap1_myb-like"/>
    <property type="match status" value="1"/>
</dbReference>
<evidence type="ECO:0000313" key="13">
    <source>
        <dbReference type="Proteomes" id="UP000676310"/>
    </source>
</evidence>
<name>A0A8J2HUW3_9PLEO</name>
<dbReference type="Pfam" id="PF08914">
    <property type="entry name" value="Myb_Rap1"/>
    <property type="match status" value="1"/>
</dbReference>
<comment type="caution">
    <text evidence="12">The sequence shown here is derived from an EMBL/GenBank/DDBJ whole genome shotgun (WGS) entry which is preliminary data.</text>
</comment>
<dbReference type="GO" id="GO:0042162">
    <property type="term" value="F:telomeric DNA binding"/>
    <property type="evidence" value="ECO:0007669"/>
    <property type="project" value="TreeGrafter"/>
</dbReference>
<dbReference type="Gene3D" id="1.10.10.60">
    <property type="entry name" value="Homeodomain-like"/>
    <property type="match status" value="1"/>
</dbReference>
<comment type="subunit">
    <text evidence="9">Homodimer.</text>
</comment>
<keyword evidence="13" id="KW-1185">Reference proteome</keyword>
<feature type="compositionally biased region" description="Basic and acidic residues" evidence="10">
    <location>
        <begin position="305"/>
        <end position="319"/>
    </location>
</feature>
<dbReference type="InterPro" id="IPR001357">
    <property type="entry name" value="BRCT_dom"/>
</dbReference>
<comment type="subcellular location">
    <subcellularLocation>
        <location evidence="9">Nucleus</location>
    </subcellularLocation>
    <subcellularLocation>
        <location evidence="9">Chromosome</location>
        <location evidence="9">Telomere</location>
    </subcellularLocation>
</comment>
<evidence type="ECO:0000256" key="9">
    <source>
        <dbReference type="RuleBase" id="RU367107"/>
    </source>
</evidence>
<feature type="region of interest" description="Disordered" evidence="10">
    <location>
        <begin position="174"/>
        <end position="210"/>
    </location>
</feature>
<evidence type="ECO:0000313" key="12">
    <source>
        <dbReference type="EMBL" id="CAG5141486.1"/>
    </source>
</evidence>
<evidence type="ECO:0000256" key="1">
    <source>
        <dbReference type="ARBA" id="ARBA00010467"/>
    </source>
</evidence>
<evidence type="ECO:0000256" key="8">
    <source>
        <dbReference type="PROSITE-ProRule" id="PRU00267"/>
    </source>
</evidence>
<feature type="region of interest" description="Disordered" evidence="10">
    <location>
        <begin position="305"/>
        <end position="336"/>
    </location>
</feature>
<evidence type="ECO:0000256" key="10">
    <source>
        <dbReference type="SAM" id="MobiDB-lite"/>
    </source>
</evidence>
<dbReference type="GO" id="GO:0005654">
    <property type="term" value="C:nucleoplasm"/>
    <property type="evidence" value="ECO:0007669"/>
    <property type="project" value="UniProtKB-ARBA"/>
</dbReference>
<dbReference type="InterPro" id="IPR009071">
    <property type="entry name" value="HMG_box_dom"/>
</dbReference>
<dbReference type="RefSeq" id="XP_043164482.1">
    <property type="nucleotide sequence ID" value="XM_043308547.1"/>
</dbReference>
<sequence length="817" mass="91863">MAGPTVYKDVAEDLDFSSGAGIFAGKKFWVAQRVPSRIRLLDDIKANGGEIVVLEKKADYRIADHFRTCPPGTVSYTFVEKSIKDGELQDPADHPAGPPLGEAREPGSVHQPTKSGRAAYTAEEDRILYKWVRDAEAAGAQVSGNEIYKQLEALHPRHTWQSWRDRYLRQLKSRPPSAFNIPDNAPPSPPSDQSTERMPPVPSETAKQQTPKIEQALYATNLSRIGQSKTKDDFSVEELEGMFSVDDWLELYAYADLIDDWKGKDEYETHWAGWAELRSKQTVQHWQQYYEKVVHPQWLRDPTSKREKIKRRVEQKYDAEPASEGQPTGQQSLELGKPDKILSATAAQEEARTGQSSGFDDKRFEELLNDKESEQLSPAYTLYAFEKKQDTLNAQPALDHVALHKLLLDQWRSLSAEEKAPYLAKDQSVTNDTLDAFKNPARIASEIRVPSSSTARPESPNFYVGQLERFTKRMRENSIVEQEEVVEVAPPTKRWKSGSATPTQEDPVSPSKAIGTQNQPLEISSTESSQTTSQSEDAEELMQRQIRSEALDTGDDDATMVNLNGDTEEKEVESIESDDFLNIDSLHAPPSPDNVLDDDLPSNTPTPRAARQKVSNFDTQAILSPTQDDFPPPHKYTHDVKPHQEQRYSSPFQQSESDVSTTQSLEEFRRSLQEEEDPDQTLYSQLPPQPLRLSSSPAPSSTSSVSTGSGDPDPPLTGDEINDFYEDRNEEGWPNDFISKALKRTRMRPELAVRVLDAWKDGKPLPAERGIWSIEDDAAVEGGDGLELAKLERKHTLDGWGGIMERLKFLETYRSHG</sequence>
<dbReference type="InterPro" id="IPR038104">
    <property type="entry name" value="Rap1_C_sf"/>
</dbReference>
<reference evidence="12" key="1">
    <citation type="submission" date="2021-05" db="EMBL/GenBank/DDBJ databases">
        <authorList>
            <person name="Stam R."/>
        </authorList>
    </citation>
    <scope>NUCLEOTIDE SEQUENCE</scope>
    <source>
        <strain evidence="12">CS162</strain>
    </source>
</reference>
<dbReference type="FunFam" id="1.10.10.60:FF:000246">
    <property type="entry name" value="Telomeric repeat-binding factor 2-interacting protein 1"/>
    <property type="match status" value="1"/>
</dbReference>
<dbReference type="SUPFAM" id="SSF46689">
    <property type="entry name" value="Homeodomain-like"/>
    <property type="match status" value="1"/>
</dbReference>
<accession>A0A8J2HUW3</accession>
<feature type="compositionally biased region" description="Polar residues" evidence="10">
    <location>
        <begin position="514"/>
        <end position="523"/>
    </location>
</feature>
<keyword evidence="4" id="KW-0805">Transcription regulation</keyword>
<feature type="compositionally biased region" description="Acidic residues" evidence="10">
    <location>
        <begin position="566"/>
        <end position="581"/>
    </location>
</feature>
<dbReference type="GO" id="GO:0070187">
    <property type="term" value="C:shelterin complex"/>
    <property type="evidence" value="ECO:0007669"/>
    <property type="project" value="TreeGrafter"/>
</dbReference>
<dbReference type="EMBL" id="CAJRGZ010000015">
    <property type="protein sequence ID" value="CAG5141486.1"/>
    <property type="molecule type" value="Genomic_DNA"/>
</dbReference>
<dbReference type="Gene3D" id="1.10.30.10">
    <property type="entry name" value="High mobility group box domain"/>
    <property type="match status" value="1"/>
</dbReference>
<keyword evidence="5" id="KW-0010">Activator</keyword>
<keyword evidence="8" id="KW-0238">DNA-binding</keyword>
<evidence type="ECO:0000256" key="6">
    <source>
        <dbReference type="ARBA" id="ARBA00023163"/>
    </source>
</evidence>
<dbReference type="InterPro" id="IPR036910">
    <property type="entry name" value="HMG_box_dom_sf"/>
</dbReference>
<feature type="domain" description="HMG box" evidence="11">
    <location>
        <begin position="373"/>
        <end position="422"/>
    </location>
</feature>
<dbReference type="InterPro" id="IPR015010">
    <property type="entry name" value="TERF2IP_Myb"/>
</dbReference>
<comment type="similarity">
    <text evidence="1 9">Belongs to the RAP1 family.</text>
</comment>
<dbReference type="InterPro" id="IPR021661">
    <property type="entry name" value="Rap1_C"/>
</dbReference>
<dbReference type="Pfam" id="PF16589">
    <property type="entry name" value="BRCT_2"/>
    <property type="match status" value="1"/>
</dbReference>
<dbReference type="GeneID" id="67021750"/>
<protein>
    <recommendedName>
        <fullName evidence="9">DNA-binding protein RAP1</fullName>
    </recommendedName>
</protein>
<keyword evidence="7 8" id="KW-0539">Nucleus</keyword>
<dbReference type="PROSITE" id="PS50118">
    <property type="entry name" value="HMG_BOX_2"/>
    <property type="match status" value="1"/>
</dbReference>
<keyword evidence="3 9" id="KW-0779">Telomere</keyword>
<evidence type="ECO:0000259" key="11">
    <source>
        <dbReference type="PROSITE" id="PS50118"/>
    </source>
</evidence>
<dbReference type="Gene3D" id="1.10.10.2170">
    <property type="match status" value="1"/>
</dbReference>
<organism evidence="12 13">
    <name type="scientific">Alternaria atra</name>
    <dbReference type="NCBI Taxonomy" id="119953"/>
    <lineage>
        <taxon>Eukaryota</taxon>
        <taxon>Fungi</taxon>
        <taxon>Dikarya</taxon>
        <taxon>Ascomycota</taxon>
        <taxon>Pezizomycotina</taxon>
        <taxon>Dothideomycetes</taxon>
        <taxon>Pleosporomycetidae</taxon>
        <taxon>Pleosporales</taxon>
        <taxon>Pleosporineae</taxon>
        <taxon>Pleosporaceae</taxon>
        <taxon>Alternaria</taxon>
        <taxon>Alternaria sect. Ulocladioides</taxon>
    </lineage>
</organism>
<feature type="DNA-binding region" description="HMG box" evidence="8">
    <location>
        <begin position="373"/>
        <end position="422"/>
    </location>
</feature>
<dbReference type="InterPro" id="IPR039595">
    <property type="entry name" value="TE2IP/Rap1"/>
</dbReference>
<dbReference type="GO" id="GO:0010833">
    <property type="term" value="P:telomere maintenance via telomere lengthening"/>
    <property type="evidence" value="ECO:0007669"/>
    <property type="project" value="UniProtKB-UniRule"/>
</dbReference>
<feature type="region of interest" description="Disordered" evidence="10">
    <location>
        <begin position="482"/>
        <end position="730"/>
    </location>
</feature>
<evidence type="ECO:0000256" key="2">
    <source>
        <dbReference type="ARBA" id="ARBA00022454"/>
    </source>
</evidence>
<dbReference type="OrthoDB" id="435460at2759"/>
<dbReference type="CDD" id="cd00084">
    <property type="entry name" value="HMG-box_SF"/>
    <property type="match status" value="1"/>
</dbReference>
<evidence type="ECO:0000256" key="4">
    <source>
        <dbReference type="ARBA" id="ARBA00023015"/>
    </source>
</evidence>
<dbReference type="Proteomes" id="UP000676310">
    <property type="component" value="Unassembled WGS sequence"/>
</dbReference>